<comment type="caution">
    <text evidence="2">The sequence shown here is derived from an EMBL/GenBank/DDBJ whole genome shotgun (WGS) entry which is preliminary data.</text>
</comment>
<gene>
    <name evidence="2" type="ORF">CFAM422_002538</name>
</gene>
<reference evidence="2 3" key="1">
    <citation type="submission" date="2018-06" db="EMBL/GenBank/DDBJ databases">
        <title>Genome analysis of cellulolytic fungus Trichoderma lentiforme CFAM-422.</title>
        <authorList>
            <person name="Steindorff A.S."/>
            <person name="Formighieri E.F."/>
            <person name="Midorikawa G.E.O."/>
            <person name="Tamietti M.S."/>
            <person name="Ramos E.Z."/>
            <person name="Silva A.S."/>
            <person name="Bon E.P.S."/>
            <person name="Mendes T.D."/>
            <person name="Damaso M.C.T."/>
            <person name="Favaro L.C.L."/>
        </authorList>
    </citation>
    <scope>NUCLEOTIDE SEQUENCE [LARGE SCALE GENOMIC DNA]</scope>
    <source>
        <strain evidence="2 3">CFAM-422</strain>
    </source>
</reference>
<dbReference type="AlphaFoldDB" id="A0A9P5CF76"/>
<organism evidence="2 3">
    <name type="scientific">Trichoderma lentiforme</name>
    <dbReference type="NCBI Taxonomy" id="1567552"/>
    <lineage>
        <taxon>Eukaryota</taxon>
        <taxon>Fungi</taxon>
        <taxon>Dikarya</taxon>
        <taxon>Ascomycota</taxon>
        <taxon>Pezizomycotina</taxon>
        <taxon>Sordariomycetes</taxon>
        <taxon>Hypocreomycetidae</taxon>
        <taxon>Hypocreales</taxon>
        <taxon>Hypocreaceae</taxon>
        <taxon>Trichoderma</taxon>
    </lineage>
</organism>
<dbReference type="EMBL" id="QLNT01000003">
    <property type="protein sequence ID" value="KAF3075766.1"/>
    <property type="molecule type" value="Genomic_DNA"/>
</dbReference>
<evidence type="ECO:0000256" key="1">
    <source>
        <dbReference type="SAM" id="Phobius"/>
    </source>
</evidence>
<proteinExistence type="predicted"/>
<feature type="non-terminal residue" evidence="2">
    <location>
        <position position="254"/>
    </location>
</feature>
<keyword evidence="1" id="KW-0812">Transmembrane</keyword>
<evidence type="ECO:0000313" key="2">
    <source>
        <dbReference type="EMBL" id="KAF3075766.1"/>
    </source>
</evidence>
<accession>A0A9P5CF76</accession>
<evidence type="ECO:0000313" key="3">
    <source>
        <dbReference type="Proteomes" id="UP000801864"/>
    </source>
</evidence>
<keyword evidence="1" id="KW-0472">Membrane</keyword>
<keyword evidence="3" id="KW-1185">Reference proteome</keyword>
<sequence length="254" mass="29140">QHLCLFRTCTAGVTYAFRRFFLSFAAHNSPARCNKQVFTTTRLLSYLITFVTVLATISFLINQSKVSIPTIKEREQPEIRIDVVVGCSCDDKEEKKFRTSFGRGPGVSVRGWPSKGGIYILERCFIIELDFLKLDRFHDTPQPSPSDLNAIAEEEAHCNRMRQLGATWWKSERDWNMRQIERTIDPRLEKPFIKAGWPAGGGVWVLNITKDEAITRGVGVIYNPSDMEHRCRLIEQLGGVFFKNPKDWLNLDLP</sequence>
<name>A0A9P5CF76_9HYPO</name>
<protein>
    <submittedName>
        <fullName evidence="2">Uncharacterized protein</fullName>
    </submittedName>
</protein>
<dbReference type="Proteomes" id="UP000801864">
    <property type="component" value="Unassembled WGS sequence"/>
</dbReference>
<keyword evidence="1" id="KW-1133">Transmembrane helix</keyword>
<feature type="transmembrane region" description="Helical" evidence="1">
    <location>
        <begin position="43"/>
        <end position="61"/>
    </location>
</feature>